<sequence>MKHLRCLSGANKQWVPEQEAEPGTEVLAGDLYLVSPGGTCKKRASRYPVSVKVYRSCFGHYAVLSTSLRAPATYLNLRTCNARQCLPPADSTDSRVGRFRVELGGGEGQVIYFETNPREQRVTPEEWVKAFQGTVTPSPGTISPSLSPVIPRSPIMPTLQESLEEDEEEEELEHMQGHVLSVG</sequence>
<keyword evidence="2" id="KW-1185">Reference proteome</keyword>
<dbReference type="OMA" id="GQVIYFE"/>
<dbReference type="OrthoDB" id="6538124at2759"/>
<reference evidence="1 2" key="1">
    <citation type="submission" date="2018-04" db="EMBL/GenBank/DDBJ databases">
        <title>The genome of golden apple snail Pomacea canaliculata provides insight into stress tolerance and invasive adaptation.</title>
        <authorList>
            <person name="Liu C."/>
            <person name="Liu B."/>
            <person name="Ren Y."/>
            <person name="Zhang Y."/>
            <person name="Wang H."/>
            <person name="Li S."/>
            <person name="Jiang F."/>
            <person name="Yin L."/>
            <person name="Zhang G."/>
            <person name="Qian W."/>
            <person name="Fan W."/>
        </authorList>
    </citation>
    <scope>NUCLEOTIDE SEQUENCE [LARGE SCALE GENOMIC DNA]</scope>
    <source>
        <strain evidence="1">SZHN2017</strain>
        <tissue evidence="1">Muscle</tissue>
    </source>
</reference>
<dbReference type="Proteomes" id="UP000245119">
    <property type="component" value="Linkage Group LG3"/>
</dbReference>
<comment type="caution">
    <text evidence="1">The sequence shown here is derived from an EMBL/GenBank/DDBJ whole genome shotgun (WGS) entry which is preliminary data.</text>
</comment>
<accession>A0A2T7PMV4</accession>
<gene>
    <name evidence="1" type="ORF">C0Q70_06027</name>
</gene>
<proteinExistence type="predicted"/>
<name>A0A2T7PMV4_POMCA</name>
<dbReference type="EMBL" id="PZQS01000003">
    <property type="protein sequence ID" value="PVD34750.1"/>
    <property type="molecule type" value="Genomic_DNA"/>
</dbReference>
<organism evidence="1 2">
    <name type="scientific">Pomacea canaliculata</name>
    <name type="common">Golden apple snail</name>
    <dbReference type="NCBI Taxonomy" id="400727"/>
    <lineage>
        <taxon>Eukaryota</taxon>
        <taxon>Metazoa</taxon>
        <taxon>Spiralia</taxon>
        <taxon>Lophotrochozoa</taxon>
        <taxon>Mollusca</taxon>
        <taxon>Gastropoda</taxon>
        <taxon>Caenogastropoda</taxon>
        <taxon>Architaenioglossa</taxon>
        <taxon>Ampullarioidea</taxon>
        <taxon>Ampullariidae</taxon>
        <taxon>Pomacea</taxon>
    </lineage>
</organism>
<protein>
    <submittedName>
        <fullName evidence="1">Uncharacterized protein</fullName>
    </submittedName>
</protein>
<evidence type="ECO:0000313" key="1">
    <source>
        <dbReference type="EMBL" id="PVD34750.1"/>
    </source>
</evidence>
<evidence type="ECO:0000313" key="2">
    <source>
        <dbReference type="Proteomes" id="UP000245119"/>
    </source>
</evidence>
<dbReference type="AlphaFoldDB" id="A0A2T7PMV4"/>